<dbReference type="Gene3D" id="2.20.140.10">
    <property type="entry name" value="WGR domain"/>
    <property type="match status" value="1"/>
</dbReference>
<dbReference type="SUPFAM" id="SSF142921">
    <property type="entry name" value="WGR domain-like"/>
    <property type="match status" value="1"/>
</dbReference>
<evidence type="ECO:0000259" key="1">
    <source>
        <dbReference type="PROSITE" id="PS51977"/>
    </source>
</evidence>
<gene>
    <name evidence="2" type="ORF">RGF97_32895</name>
</gene>
<reference evidence="2 3" key="1">
    <citation type="submission" date="2023-09" db="EMBL/GenBank/DDBJ databases">
        <title>Complete genome of Streptomyces roseicoloratus T14.</title>
        <authorList>
            <person name="Bashizi T."/>
            <person name="Kim M.-J."/>
            <person name="Lee G."/>
            <person name="Tagele S.B."/>
            <person name="Shin J.-H."/>
        </authorList>
    </citation>
    <scope>NUCLEOTIDE SEQUENCE [LARGE SCALE GENOMIC DNA]</scope>
    <source>
        <strain evidence="2 3">T14</strain>
    </source>
</reference>
<dbReference type="InterPro" id="IPR008893">
    <property type="entry name" value="WGR_domain"/>
</dbReference>
<evidence type="ECO:0000313" key="2">
    <source>
        <dbReference type="EMBL" id="WMX49128.1"/>
    </source>
</evidence>
<proteinExistence type="predicted"/>
<name>A0ABY9S3X9_9ACTN</name>
<organism evidence="2 3">
    <name type="scientific">Streptomyces roseicoloratus</name>
    <dbReference type="NCBI Taxonomy" id="2508722"/>
    <lineage>
        <taxon>Bacteria</taxon>
        <taxon>Bacillati</taxon>
        <taxon>Actinomycetota</taxon>
        <taxon>Actinomycetes</taxon>
        <taxon>Kitasatosporales</taxon>
        <taxon>Streptomycetaceae</taxon>
        <taxon>Streptomyces</taxon>
    </lineage>
</organism>
<keyword evidence="3" id="KW-1185">Reference proteome</keyword>
<dbReference type="InterPro" id="IPR049809">
    <property type="entry name" value="YehF/YfeS-like_WGR"/>
</dbReference>
<dbReference type="CDD" id="cd07996">
    <property type="entry name" value="WGR_MMR_like"/>
    <property type="match status" value="1"/>
</dbReference>
<dbReference type="RefSeq" id="WP_309550308.1">
    <property type="nucleotide sequence ID" value="NZ_CP133762.1"/>
</dbReference>
<protein>
    <submittedName>
        <fullName evidence="2">WGR domain-containing protein</fullName>
    </submittedName>
</protein>
<dbReference type="Pfam" id="PF05406">
    <property type="entry name" value="WGR"/>
    <property type="match status" value="1"/>
</dbReference>
<accession>A0ABY9S3X9</accession>
<dbReference type="InterPro" id="IPR036930">
    <property type="entry name" value="WGR_dom_sf"/>
</dbReference>
<sequence>MAPGGRPGTKFWEAGVDGASVTVRFGRTGTAGQTRVKEFGSADAAESYLIKAIGEKERKGYAEVGEAVGAPDVTGAASAAEPAAAAPLVRPDEDTFALPAAWKRNLRPRRGGTQVDVRPAEEHGAANLRQWRRQFTRIVDRALDATTSDAGLVAVARAHESGLALDDAAAGLARIGLTTAAAHLRAIPAALTGEGADAAVRGWLDAELYLLTARELHARTA</sequence>
<feature type="domain" description="WGR" evidence="1">
    <location>
        <begin position="1"/>
        <end position="74"/>
    </location>
</feature>
<dbReference type="EMBL" id="CP133762">
    <property type="protein sequence ID" value="WMX49128.1"/>
    <property type="molecule type" value="Genomic_DNA"/>
</dbReference>
<dbReference type="PROSITE" id="PS51977">
    <property type="entry name" value="WGR"/>
    <property type="match status" value="1"/>
</dbReference>
<dbReference type="SMART" id="SM00773">
    <property type="entry name" value="WGR"/>
    <property type="match status" value="1"/>
</dbReference>
<evidence type="ECO:0000313" key="3">
    <source>
        <dbReference type="Proteomes" id="UP001250858"/>
    </source>
</evidence>
<dbReference type="Proteomes" id="UP001250858">
    <property type="component" value="Chromosome"/>
</dbReference>